<feature type="transmembrane region" description="Helical" evidence="12">
    <location>
        <begin position="68"/>
        <end position="86"/>
    </location>
</feature>
<keyword evidence="8 12" id="KW-0472">Membrane</keyword>
<comment type="similarity">
    <text evidence="10 12">Belongs to the fluoride channel Fluc/FEX (TC 1.A.43) family.</text>
</comment>
<feature type="transmembrane region" description="Helical" evidence="12">
    <location>
        <begin position="98"/>
        <end position="119"/>
    </location>
</feature>
<evidence type="ECO:0000256" key="1">
    <source>
        <dbReference type="ARBA" id="ARBA00004651"/>
    </source>
</evidence>
<dbReference type="HAMAP" id="MF_00454">
    <property type="entry name" value="FluC"/>
    <property type="match status" value="1"/>
</dbReference>
<evidence type="ECO:0000256" key="12">
    <source>
        <dbReference type="HAMAP-Rule" id="MF_00454"/>
    </source>
</evidence>
<evidence type="ECO:0000256" key="3">
    <source>
        <dbReference type="ARBA" id="ARBA00022519"/>
    </source>
</evidence>
<evidence type="ECO:0000256" key="11">
    <source>
        <dbReference type="ARBA" id="ARBA00035585"/>
    </source>
</evidence>
<gene>
    <name evidence="12 13" type="primary">crcB</name>
    <name evidence="12" type="synonym">fluC</name>
    <name evidence="13" type="ORF">GCM10008101_01480</name>
</gene>
<evidence type="ECO:0000313" key="13">
    <source>
        <dbReference type="EMBL" id="GGZ52120.1"/>
    </source>
</evidence>
<keyword evidence="12" id="KW-0479">Metal-binding</keyword>
<evidence type="ECO:0000256" key="4">
    <source>
        <dbReference type="ARBA" id="ARBA00022692"/>
    </source>
</evidence>
<dbReference type="InterPro" id="IPR003691">
    <property type="entry name" value="FluC"/>
</dbReference>
<dbReference type="Pfam" id="PF02537">
    <property type="entry name" value="CRCB"/>
    <property type="match status" value="1"/>
</dbReference>
<comment type="activity regulation">
    <text evidence="12">Na(+) is not transported, but it plays an essential structural role and its presence is essential for fluoride channel function.</text>
</comment>
<protein>
    <recommendedName>
        <fullName evidence="12">Fluoride-specific ion channel FluC</fullName>
    </recommendedName>
</protein>
<evidence type="ECO:0000256" key="9">
    <source>
        <dbReference type="ARBA" id="ARBA00023303"/>
    </source>
</evidence>
<comment type="function">
    <text evidence="12">Fluoride-specific ion channel. Important for reducing fluoride concentration in the cell, thus reducing its toxicity.</text>
</comment>
<keyword evidence="2 12" id="KW-1003">Cell membrane</keyword>
<dbReference type="Proteomes" id="UP000643403">
    <property type="component" value="Unassembled WGS sequence"/>
</dbReference>
<dbReference type="PANTHER" id="PTHR28259:SF1">
    <property type="entry name" value="FLUORIDE EXPORT PROTEIN 1-RELATED"/>
    <property type="match status" value="1"/>
</dbReference>
<keyword evidence="9 12" id="KW-0407">Ion channel</keyword>
<keyword evidence="12" id="KW-0813">Transport</keyword>
<evidence type="ECO:0000256" key="10">
    <source>
        <dbReference type="ARBA" id="ARBA00035120"/>
    </source>
</evidence>
<comment type="subcellular location">
    <subcellularLocation>
        <location evidence="1 12">Cell membrane</location>
        <topology evidence="1 12">Multi-pass membrane protein</topology>
    </subcellularLocation>
</comment>
<dbReference type="PANTHER" id="PTHR28259">
    <property type="entry name" value="FLUORIDE EXPORT PROTEIN 1-RELATED"/>
    <property type="match status" value="1"/>
</dbReference>
<comment type="catalytic activity">
    <reaction evidence="11">
        <text>fluoride(in) = fluoride(out)</text>
        <dbReference type="Rhea" id="RHEA:76159"/>
        <dbReference type="ChEBI" id="CHEBI:17051"/>
    </reaction>
    <physiologicalReaction direction="left-to-right" evidence="11">
        <dbReference type="Rhea" id="RHEA:76160"/>
    </physiologicalReaction>
</comment>
<evidence type="ECO:0000256" key="8">
    <source>
        <dbReference type="ARBA" id="ARBA00023136"/>
    </source>
</evidence>
<accession>A0ABQ3BRJ1</accession>
<keyword evidence="5 12" id="KW-1133">Transmembrane helix</keyword>
<proteinExistence type="inferred from homology"/>
<dbReference type="EMBL" id="BMXY01000001">
    <property type="protein sequence ID" value="GGZ52120.1"/>
    <property type="molecule type" value="Genomic_DNA"/>
</dbReference>
<sequence>MRDLLLVGAGGFVGALARHAMGGWLMGLATQPRFPFGTLAVNVLGCALIGVFAAFAEAIPSLNGPARLLLVTGLLGGFTTFSAFGLETVLMLRRGDTALAAAYVAASLVLGLIAVWIGMKAIALPR</sequence>
<evidence type="ECO:0000256" key="2">
    <source>
        <dbReference type="ARBA" id="ARBA00022475"/>
    </source>
</evidence>
<name>A0ABQ3BRJ1_9GAMM</name>
<evidence type="ECO:0000313" key="14">
    <source>
        <dbReference type="Proteomes" id="UP000643403"/>
    </source>
</evidence>
<feature type="binding site" evidence="12">
    <location>
        <position position="79"/>
    </location>
    <ligand>
        <name>Na(+)</name>
        <dbReference type="ChEBI" id="CHEBI:29101"/>
        <note>structural</note>
    </ligand>
</feature>
<dbReference type="RefSeq" id="WP_189446426.1">
    <property type="nucleotide sequence ID" value="NZ_BMXY01000001.1"/>
</dbReference>
<keyword evidence="7 12" id="KW-0406">Ion transport</keyword>
<organism evidence="13 14">
    <name type="scientific">Cognatilysobacter xinjiangensis</name>
    <dbReference type="NCBI Taxonomy" id="546892"/>
    <lineage>
        <taxon>Bacteria</taxon>
        <taxon>Pseudomonadati</taxon>
        <taxon>Pseudomonadota</taxon>
        <taxon>Gammaproteobacteria</taxon>
        <taxon>Lysobacterales</taxon>
        <taxon>Lysobacteraceae</taxon>
        <taxon>Cognatilysobacter</taxon>
    </lineage>
</organism>
<reference evidence="14" key="1">
    <citation type="journal article" date="2019" name="Int. J. Syst. Evol. Microbiol.">
        <title>The Global Catalogue of Microorganisms (GCM) 10K type strain sequencing project: providing services to taxonomists for standard genome sequencing and annotation.</title>
        <authorList>
            <consortium name="The Broad Institute Genomics Platform"/>
            <consortium name="The Broad Institute Genome Sequencing Center for Infectious Disease"/>
            <person name="Wu L."/>
            <person name="Ma J."/>
        </authorList>
    </citation>
    <scope>NUCLEOTIDE SEQUENCE [LARGE SCALE GENOMIC DNA]</scope>
    <source>
        <strain evidence="14">KCTC 22558</strain>
    </source>
</reference>
<comment type="caution">
    <text evidence="13">The sequence shown here is derived from an EMBL/GenBank/DDBJ whole genome shotgun (WGS) entry which is preliminary data.</text>
</comment>
<dbReference type="NCBIfam" id="TIGR00494">
    <property type="entry name" value="crcB"/>
    <property type="match status" value="1"/>
</dbReference>
<feature type="transmembrane region" description="Helical" evidence="12">
    <location>
        <begin position="33"/>
        <end position="56"/>
    </location>
</feature>
<evidence type="ECO:0000256" key="7">
    <source>
        <dbReference type="ARBA" id="ARBA00023065"/>
    </source>
</evidence>
<keyword evidence="6 12" id="KW-0915">Sodium</keyword>
<keyword evidence="3" id="KW-0997">Cell inner membrane</keyword>
<evidence type="ECO:0000256" key="6">
    <source>
        <dbReference type="ARBA" id="ARBA00023053"/>
    </source>
</evidence>
<feature type="binding site" evidence="12">
    <location>
        <position position="76"/>
    </location>
    <ligand>
        <name>Na(+)</name>
        <dbReference type="ChEBI" id="CHEBI:29101"/>
        <note>structural</note>
    </ligand>
</feature>
<keyword evidence="14" id="KW-1185">Reference proteome</keyword>
<keyword evidence="4 12" id="KW-0812">Transmembrane</keyword>
<evidence type="ECO:0000256" key="5">
    <source>
        <dbReference type="ARBA" id="ARBA00022989"/>
    </source>
</evidence>